<dbReference type="EMBL" id="JAGGLM010000015">
    <property type="protein sequence ID" value="MBP2033470.1"/>
    <property type="molecule type" value="Genomic_DNA"/>
</dbReference>
<accession>A0ABS4KV37</accession>
<gene>
    <name evidence="1" type="ORF">J2Z42_002173</name>
</gene>
<evidence type="ECO:0000313" key="1">
    <source>
        <dbReference type="EMBL" id="MBP2033470.1"/>
    </source>
</evidence>
<name>A0ABS4KV37_9CLOT</name>
<protein>
    <submittedName>
        <fullName evidence="1">Uncharacterized protein</fullName>
    </submittedName>
</protein>
<dbReference type="Proteomes" id="UP001519307">
    <property type="component" value="Unassembled WGS sequence"/>
</dbReference>
<comment type="caution">
    <text evidence="1">The sequence shown here is derived from an EMBL/GenBank/DDBJ whole genome shotgun (WGS) entry which is preliminary data.</text>
</comment>
<reference evidence="1 2" key="1">
    <citation type="submission" date="2021-03" db="EMBL/GenBank/DDBJ databases">
        <title>Genomic Encyclopedia of Type Strains, Phase IV (KMG-IV): sequencing the most valuable type-strain genomes for metagenomic binning, comparative biology and taxonomic classification.</title>
        <authorList>
            <person name="Goeker M."/>
        </authorList>
    </citation>
    <scope>NUCLEOTIDE SEQUENCE [LARGE SCALE GENOMIC DNA]</scope>
    <source>
        <strain evidence="1 2">DSM 28783</strain>
    </source>
</reference>
<sequence length="81" mass="9185">MAKNLNELINEYGAETIIARIMEQLKILAKCEDAEVIASVEGLIENTGCDTEYIYSLCEYGNLVTYVSEDIKITESPWFEE</sequence>
<keyword evidence="2" id="KW-1185">Reference proteome</keyword>
<proteinExistence type="predicted"/>
<dbReference type="RefSeq" id="WP_209702636.1">
    <property type="nucleotide sequence ID" value="NZ_JAGGLM010000015.1"/>
</dbReference>
<organism evidence="1 2">
    <name type="scientific">Clostridium algifaecis</name>
    <dbReference type="NCBI Taxonomy" id="1472040"/>
    <lineage>
        <taxon>Bacteria</taxon>
        <taxon>Bacillati</taxon>
        <taxon>Bacillota</taxon>
        <taxon>Clostridia</taxon>
        <taxon>Eubacteriales</taxon>
        <taxon>Clostridiaceae</taxon>
        <taxon>Clostridium</taxon>
    </lineage>
</organism>
<evidence type="ECO:0000313" key="2">
    <source>
        <dbReference type="Proteomes" id="UP001519307"/>
    </source>
</evidence>